<evidence type="ECO:0000256" key="1">
    <source>
        <dbReference type="SAM" id="MobiDB-lite"/>
    </source>
</evidence>
<proteinExistence type="predicted"/>
<dbReference type="OrthoDB" id="165689at2759"/>
<dbReference type="STRING" id="4795.A0A225VCV1"/>
<dbReference type="AlphaFoldDB" id="A0A225VCV1"/>
<keyword evidence="3" id="KW-1185">Reference proteome</keyword>
<accession>A0A225VCV1</accession>
<dbReference type="Proteomes" id="UP000198211">
    <property type="component" value="Unassembled WGS sequence"/>
</dbReference>
<feature type="region of interest" description="Disordered" evidence="1">
    <location>
        <begin position="1"/>
        <end position="25"/>
    </location>
</feature>
<dbReference type="EMBL" id="NBNE01005580">
    <property type="protein sequence ID" value="OWZ03341.1"/>
    <property type="molecule type" value="Genomic_DNA"/>
</dbReference>
<comment type="caution">
    <text evidence="2">The sequence shown here is derived from an EMBL/GenBank/DDBJ whole genome shotgun (WGS) entry which is preliminary data.</text>
</comment>
<feature type="non-terminal residue" evidence="2">
    <location>
        <position position="250"/>
    </location>
</feature>
<evidence type="ECO:0000313" key="2">
    <source>
        <dbReference type="EMBL" id="OWZ03341.1"/>
    </source>
</evidence>
<reference evidence="3" key="1">
    <citation type="submission" date="2017-03" db="EMBL/GenBank/DDBJ databases">
        <title>Phytopthora megakarya and P. palmivora, two closely related causual agents of cacao black pod achieved similar genome size and gene model numbers by different mechanisms.</title>
        <authorList>
            <person name="Ali S."/>
            <person name="Shao J."/>
            <person name="Larry D.J."/>
            <person name="Kronmiller B."/>
            <person name="Shen D."/>
            <person name="Strem M.D."/>
            <person name="Melnick R.L."/>
            <person name="Guiltinan M.J."/>
            <person name="Tyler B.M."/>
            <person name="Meinhardt L.W."/>
            <person name="Bailey B.A."/>
        </authorList>
    </citation>
    <scope>NUCLEOTIDE SEQUENCE [LARGE SCALE GENOMIC DNA]</scope>
    <source>
        <strain evidence="3">zdho120</strain>
    </source>
</reference>
<feature type="region of interest" description="Disordered" evidence="1">
    <location>
        <begin position="55"/>
        <end position="93"/>
    </location>
</feature>
<evidence type="ECO:0000313" key="3">
    <source>
        <dbReference type="Proteomes" id="UP000198211"/>
    </source>
</evidence>
<name>A0A225VCV1_9STRA</name>
<gene>
    <name evidence="2" type="ORF">PHMEG_00024947</name>
</gene>
<organism evidence="2 3">
    <name type="scientific">Phytophthora megakarya</name>
    <dbReference type="NCBI Taxonomy" id="4795"/>
    <lineage>
        <taxon>Eukaryota</taxon>
        <taxon>Sar</taxon>
        <taxon>Stramenopiles</taxon>
        <taxon>Oomycota</taxon>
        <taxon>Peronosporomycetes</taxon>
        <taxon>Peronosporales</taxon>
        <taxon>Peronosporaceae</taxon>
        <taxon>Phytophthora</taxon>
    </lineage>
</organism>
<sequence>MPPKKESTPQPKLREPYERHSYGDLRHELSVRRIRLPRSNSDRLSNRGGFIKLLRNWDDGAAPPPAKRARTQTSNKNQKKRTQKANKNQTPMNSTRVVRARRGCRFRLINVLLSPDFNGRWGEMVTRGGKMDVNRLWLDVHAAFMAQNSMLDTLHFQDALFVNVTPDVILGHSAARLLQMWIEIVAMYRNAVAQAKNAATRRANAHSFFDFCAGRLDLLYLHMAMLLEPKLYGIIMSDKLRAAETINRTK</sequence>
<protein>
    <submittedName>
        <fullName evidence="2">Uncharacterized protein</fullName>
    </submittedName>
</protein>